<dbReference type="InterPro" id="IPR011250">
    <property type="entry name" value="OMP/PagP_B-barrel"/>
</dbReference>
<proteinExistence type="predicted"/>
<dbReference type="Gene3D" id="2.40.160.20">
    <property type="match status" value="1"/>
</dbReference>
<dbReference type="EMBL" id="CP012332">
    <property type="protein sequence ID" value="AKU91755.1"/>
    <property type="molecule type" value="Genomic_DNA"/>
</dbReference>
<evidence type="ECO:0000313" key="2">
    <source>
        <dbReference type="Proteomes" id="UP000055590"/>
    </source>
</evidence>
<sequence length="173" mass="18122">MFVAVPSGARAARPDRRILVQLAGGVIAFPSSKELNAGASFGLSVSWGPIPTIGLEAGYSGSVFTVELPTGANLAAVENGGYSAALVYPFDWPAAPYVLAGLGLTHRRLVGTEAADEIQPGTFFRVPLGIGSDLTLRYFTVGLRATYDFVFRDGTPGRTGDELAVTLRLGALF</sequence>
<reference evidence="1 2" key="1">
    <citation type="submission" date="2015-08" db="EMBL/GenBank/DDBJ databases">
        <authorList>
            <person name="Babu N.S."/>
            <person name="Beckwith C.J."/>
            <person name="Beseler K.G."/>
            <person name="Brison A."/>
            <person name="Carone J.V."/>
            <person name="Caskin T.P."/>
            <person name="Diamond M."/>
            <person name="Durham M.E."/>
            <person name="Foxe J.M."/>
            <person name="Go M."/>
            <person name="Henderson B.A."/>
            <person name="Jones I.B."/>
            <person name="McGettigan J.A."/>
            <person name="Micheletti S.J."/>
            <person name="Nasrallah M.E."/>
            <person name="Ortiz D."/>
            <person name="Piller C.R."/>
            <person name="Privatt S.R."/>
            <person name="Schneider S.L."/>
            <person name="Sharp S."/>
            <person name="Smith T.C."/>
            <person name="Stanton J.D."/>
            <person name="Ullery H.E."/>
            <person name="Wilson R.J."/>
            <person name="Serrano M.G."/>
            <person name="Buck G."/>
            <person name="Lee V."/>
            <person name="Wang Y."/>
            <person name="Carvalho R."/>
            <person name="Voegtly L."/>
            <person name="Shi R."/>
            <person name="Duckworth R."/>
            <person name="Johnson A."/>
            <person name="Loviza R."/>
            <person name="Walstead R."/>
            <person name="Shah Z."/>
            <person name="Kiflezghi M."/>
            <person name="Wade K."/>
            <person name="Ball S.L."/>
            <person name="Bradley K.W."/>
            <person name="Asai D.J."/>
            <person name="Bowman C.A."/>
            <person name="Russell D.A."/>
            <person name="Pope W.H."/>
            <person name="Jacobs-Sera D."/>
            <person name="Hendrix R.W."/>
            <person name="Hatfull G.F."/>
        </authorList>
    </citation>
    <scope>NUCLEOTIDE SEQUENCE [LARGE SCALE GENOMIC DNA]</scope>
    <source>
        <strain evidence="1 2">DSM 27710</strain>
    </source>
</reference>
<evidence type="ECO:0008006" key="3">
    <source>
        <dbReference type="Google" id="ProtNLM"/>
    </source>
</evidence>
<name>A0A0K1PE20_9BACT</name>
<protein>
    <recommendedName>
        <fullName evidence="3">Outer membrane protein beta-barrel domain-containing protein</fullName>
    </recommendedName>
</protein>
<organism evidence="1 2">
    <name type="scientific">Vulgatibacter incomptus</name>
    <dbReference type="NCBI Taxonomy" id="1391653"/>
    <lineage>
        <taxon>Bacteria</taxon>
        <taxon>Pseudomonadati</taxon>
        <taxon>Myxococcota</taxon>
        <taxon>Myxococcia</taxon>
        <taxon>Myxococcales</taxon>
        <taxon>Cystobacterineae</taxon>
        <taxon>Vulgatibacteraceae</taxon>
        <taxon>Vulgatibacter</taxon>
    </lineage>
</organism>
<dbReference type="SUPFAM" id="SSF56925">
    <property type="entry name" value="OMPA-like"/>
    <property type="match status" value="1"/>
</dbReference>
<gene>
    <name evidence="1" type="ORF">AKJ08_2142</name>
</gene>
<evidence type="ECO:0000313" key="1">
    <source>
        <dbReference type="EMBL" id="AKU91755.1"/>
    </source>
</evidence>
<dbReference type="AlphaFoldDB" id="A0A0K1PE20"/>
<accession>A0A0K1PE20</accession>
<dbReference type="Proteomes" id="UP000055590">
    <property type="component" value="Chromosome"/>
</dbReference>
<dbReference type="KEGG" id="vin:AKJ08_2142"/>
<keyword evidence="2" id="KW-1185">Reference proteome</keyword>